<dbReference type="Pfam" id="PF13478">
    <property type="entry name" value="XdhC_C"/>
    <property type="match status" value="1"/>
</dbReference>
<sequence>MSRLQEFRDVMDQIKTAWREGQKTALLMLMNVQGSAYRLPGTKVMMAEDGRIYGTISGGCLESDLFGWAEKAMQSGEPRLQRYDLSESEVWSLGIGCKGSLEVGILPVDPHDRFWRQVDEALQREESLALLLEIVDGARVLLKQDGSVAGDVEQLPEAVLRHAKERFSRQTRAEVFTFGGRRFLIDAAKPSERLVVAGAGLDARPVVELASRMGFSVTVLDPRSGFNNPEAFPAAVRHLVQSPSEADPAELPGSWWVIMNHHLERDQQSLDLALRSSPRFIGVLGPLSRTEEMLSGINRSLTSGPIHAPIGLDLGAETMDEVAMSIVSQLMAARNSRDALPLHGKSKIHA</sequence>
<gene>
    <name evidence="3" type="ORF">RGB73_02040</name>
</gene>
<accession>A0ABY9T517</accession>
<feature type="domain" description="XdhC Rossmann" evidence="2">
    <location>
        <begin position="194"/>
        <end position="330"/>
    </location>
</feature>
<keyword evidence="4" id="KW-1185">Reference proteome</keyword>
<dbReference type="PANTHER" id="PTHR30388">
    <property type="entry name" value="ALDEHYDE OXIDOREDUCTASE MOLYBDENUM COFACTOR ASSEMBLY PROTEIN"/>
    <property type="match status" value="1"/>
</dbReference>
<dbReference type="InterPro" id="IPR003777">
    <property type="entry name" value="XdhC_CoxI"/>
</dbReference>
<organism evidence="3 4">
    <name type="scientific">Brevibacillus brevis</name>
    <name type="common">Bacillus brevis</name>
    <dbReference type="NCBI Taxonomy" id="1393"/>
    <lineage>
        <taxon>Bacteria</taxon>
        <taxon>Bacillati</taxon>
        <taxon>Bacillota</taxon>
        <taxon>Bacilli</taxon>
        <taxon>Bacillales</taxon>
        <taxon>Paenibacillaceae</taxon>
        <taxon>Brevibacillus</taxon>
    </lineage>
</organism>
<dbReference type="EMBL" id="CP134050">
    <property type="protein sequence ID" value="WNC15180.1"/>
    <property type="molecule type" value="Genomic_DNA"/>
</dbReference>
<dbReference type="Proteomes" id="UP001256827">
    <property type="component" value="Chromosome"/>
</dbReference>
<dbReference type="InterPro" id="IPR027051">
    <property type="entry name" value="XdhC_Rossmann_dom"/>
</dbReference>
<dbReference type="RefSeq" id="WP_310768619.1">
    <property type="nucleotide sequence ID" value="NZ_CP134050.1"/>
</dbReference>
<proteinExistence type="predicted"/>
<reference evidence="3 4" key="1">
    <citation type="submission" date="2023-09" db="EMBL/GenBank/DDBJ databases">
        <title>Complete Genome and Methylome dissection of Bacillus brevis NEB573 original source of BbsI restriction endonuclease.</title>
        <authorList>
            <person name="Fomenkov A."/>
            <person name="Roberts R.D."/>
        </authorList>
    </citation>
    <scope>NUCLEOTIDE SEQUENCE [LARGE SCALE GENOMIC DNA]</scope>
    <source>
        <strain evidence="3 4">NEB573</strain>
    </source>
</reference>
<name>A0ABY9T517_BREBE</name>
<protein>
    <submittedName>
        <fullName evidence="3">XdhC family protein</fullName>
    </submittedName>
</protein>
<dbReference type="PANTHER" id="PTHR30388:SF6">
    <property type="entry name" value="XANTHINE DEHYDROGENASE SUBUNIT A-RELATED"/>
    <property type="match status" value="1"/>
</dbReference>
<evidence type="ECO:0000313" key="3">
    <source>
        <dbReference type="EMBL" id="WNC15180.1"/>
    </source>
</evidence>
<evidence type="ECO:0000259" key="2">
    <source>
        <dbReference type="Pfam" id="PF13478"/>
    </source>
</evidence>
<dbReference type="InterPro" id="IPR052698">
    <property type="entry name" value="MoCofactor_Util/Proc"/>
</dbReference>
<evidence type="ECO:0000313" key="4">
    <source>
        <dbReference type="Proteomes" id="UP001256827"/>
    </source>
</evidence>
<feature type="domain" description="XdhC- CoxI" evidence="1">
    <location>
        <begin position="17"/>
        <end position="84"/>
    </location>
</feature>
<dbReference type="Pfam" id="PF02625">
    <property type="entry name" value="XdhC_CoxI"/>
    <property type="match status" value="1"/>
</dbReference>
<evidence type="ECO:0000259" key="1">
    <source>
        <dbReference type="Pfam" id="PF02625"/>
    </source>
</evidence>
<dbReference type="Gene3D" id="3.40.50.720">
    <property type="entry name" value="NAD(P)-binding Rossmann-like Domain"/>
    <property type="match status" value="1"/>
</dbReference>